<dbReference type="GO" id="GO:0005524">
    <property type="term" value="F:ATP binding"/>
    <property type="evidence" value="ECO:0007669"/>
    <property type="project" value="InterPro"/>
</dbReference>
<name>A0A9P4VM73_9PEZI</name>
<organism evidence="12 13">
    <name type="scientific">Patellaria atrata CBS 101060</name>
    <dbReference type="NCBI Taxonomy" id="1346257"/>
    <lineage>
        <taxon>Eukaryota</taxon>
        <taxon>Fungi</taxon>
        <taxon>Dikarya</taxon>
        <taxon>Ascomycota</taxon>
        <taxon>Pezizomycotina</taxon>
        <taxon>Dothideomycetes</taxon>
        <taxon>Dothideomycetes incertae sedis</taxon>
        <taxon>Patellariales</taxon>
        <taxon>Patellariaceae</taxon>
        <taxon>Patellaria</taxon>
    </lineage>
</organism>
<dbReference type="GO" id="GO:0004674">
    <property type="term" value="F:protein serine/threonine kinase activity"/>
    <property type="evidence" value="ECO:0007669"/>
    <property type="project" value="UniProtKB-EC"/>
</dbReference>
<accession>A0A9P4VM73</accession>
<dbReference type="AlphaFoldDB" id="A0A9P4VM73"/>
<dbReference type="InterPro" id="IPR011009">
    <property type="entry name" value="Kinase-like_dom_sf"/>
</dbReference>
<dbReference type="InterPro" id="IPR008266">
    <property type="entry name" value="Tyr_kinase_AS"/>
</dbReference>
<dbReference type="SUPFAM" id="SSF56112">
    <property type="entry name" value="Protein kinase-like (PK-like)"/>
    <property type="match status" value="1"/>
</dbReference>
<evidence type="ECO:0000256" key="9">
    <source>
        <dbReference type="ARBA" id="ARBA00048679"/>
    </source>
</evidence>
<evidence type="ECO:0000256" key="2">
    <source>
        <dbReference type="ARBA" id="ARBA00011534"/>
    </source>
</evidence>
<feature type="compositionally biased region" description="Polar residues" evidence="10">
    <location>
        <begin position="42"/>
        <end position="62"/>
    </location>
</feature>
<dbReference type="Proteomes" id="UP000799429">
    <property type="component" value="Unassembled WGS sequence"/>
</dbReference>
<evidence type="ECO:0000259" key="11">
    <source>
        <dbReference type="PROSITE" id="PS50011"/>
    </source>
</evidence>
<dbReference type="PROSITE" id="PS00109">
    <property type="entry name" value="PROTEIN_KINASE_TYR"/>
    <property type="match status" value="1"/>
</dbReference>
<dbReference type="Gene3D" id="1.10.510.10">
    <property type="entry name" value="Transferase(Phosphotransferase) domain 1"/>
    <property type="match status" value="1"/>
</dbReference>
<evidence type="ECO:0000256" key="6">
    <source>
        <dbReference type="ARBA" id="ARBA00030980"/>
    </source>
</evidence>
<gene>
    <name evidence="12" type="ORF">M501DRAFT_902888</name>
</gene>
<evidence type="ECO:0000256" key="5">
    <source>
        <dbReference type="ARBA" id="ARBA00019973"/>
    </source>
</evidence>
<evidence type="ECO:0000256" key="7">
    <source>
        <dbReference type="ARBA" id="ARBA00033194"/>
    </source>
</evidence>
<feature type="non-terminal residue" evidence="12">
    <location>
        <position position="662"/>
    </location>
</feature>
<comment type="catalytic activity">
    <reaction evidence="9">
        <text>L-seryl-[protein] + ATP = O-phospho-L-seryl-[protein] + ADP + H(+)</text>
        <dbReference type="Rhea" id="RHEA:17989"/>
        <dbReference type="Rhea" id="RHEA-COMP:9863"/>
        <dbReference type="Rhea" id="RHEA-COMP:11604"/>
        <dbReference type="ChEBI" id="CHEBI:15378"/>
        <dbReference type="ChEBI" id="CHEBI:29999"/>
        <dbReference type="ChEBI" id="CHEBI:30616"/>
        <dbReference type="ChEBI" id="CHEBI:83421"/>
        <dbReference type="ChEBI" id="CHEBI:456216"/>
        <dbReference type="EC" id="2.7.11.1"/>
    </reaction>
</comment>
<proteinExistence type="predicted"/>
<dbReference type="EC" id="2.7.11.1" evidence="3"/>
<dbReference type="PANTHER" id="PTHR38248">
    <property type="entry name" value="FUNK1 6"/>
    <property type="match status" value="1"/>
</dbReference>
<evidence type="ECO:0000313" key="13">
    <source>
        <dbReference type="Proteomes" id="UP000799429"/>
    </source>
</evidence>
<keyword evidence="13" id="KW-1185">Reference proteome</keyword>
<dbReference type="PANTHER" id="PTHR38248:SF2">
    <property type="entry name" value="FUNK1 11"/>
    <property type="match status" value="1"/>
</dbReference>
<dbReference type="Pfam" id="PF17667">
    <property type="entry name" value="Pkinase_fungal"/>
    <property type="match status" value="1"/>
</dbReference>
<dbReference type="EMBL" id="MU006120">
    <property type="protein sequence ID" value="KAF2834372.1"/>
    <property type="molecule type" value="Genomic_DNA"/>
</dbReference>
<dbReference type="InterPro" id="IPR000719">
    <property type="entry name" value="Prot_kinase_dom"/>
</dbReference>
<dbReference type="OrthoDB" id="5584477at2759"/>
<comment type="function">
    <text evidence="1">Component of the EKC/KEOPS complex that is required for the formation of a threonylcarbamoyl group on adenosine at position 37 (t(6)A37) in tRNAs that read codons beginning with adenine. The complex is probably involved in the transfer of the threonylcarbamoyl moiety of threonylcarbamoyl-AMP (TC-AMP) to the N6 group of A37. BUD32 has ATPase activity in the context of the EKC/KEOPS complex and likely plays a supporting role to the catalytic subunit KAE1. The EKC/KEOPS complex also promotes both telomere uncapping and telomere elongation. The complex is required for efficient recruitment of transcriptional coactivators.</text>
</comment>
<evidence type="ECO:0000256" key="10">
    <source>
        <dbReference type="SAM" id="MobiDB-lite"/>
    </source>
</evidence>
<feature type="domain" description="Protein kinase" evidence="11">
    <location>
        <begin position="304"/>
        <end position="662"/>
    </location>
</feature>
<sequence length="662" mass="75650">ILRLLVTVLNKEPDHVIWLRVYDVVESKHPITQVTPVTPIKQSTISTQTPSTRNTGSSVNSSENRRYMDDVIRGEIESIISDVPEFEVKYFQNIENFNSLVDTVLEKCQAESETIQLNGWEGWPTSAIQSGVVRFLEGINERFWAFVPESSRTRARVLVARPNKGQQGSTAIRKVDIAFVQGNDPKHVDHSWLKVHVPGELKSNIQEDIPTRRSAAWVDLARYVREIFIAQQSRRFVLGFTLCGSIMRLWEFDRSGVIGSTEFDINKEHRRFITVMLGFQLMSEVDMGFDPTIKHKDDSSEHTYIEIKRKGQTETLRLGKCIRRTACIVGRATTCWEAYPNDNSLASPLVIKDSWQYCERVEEGEMLEKAAMANVKNVATYYHHETVQVGATDDDVVSNVRKNLDTMECNCNWFPRSDLFKLDSTSIAESDASRKRKWSKTATVHNRVHRRVILQDYGQEIYNAKTPTALLSAIKDCIEGYESLYNEASLIHRDISINNLMIHGSTGKGFIIDLDLAIDRDRAAPSGSRGRTGTSAFMAIAVLRNEEHTFIHDLESFFWVLFWICIHYTGPGKEHARIVQAFEKWNYMDMIELAEVKKGIVSDKSDFTDGLHREFSTYYRSLIPCVDELRDVVFPAGTRNRHESMVLFGSMKGVLERALRDL</sequence>
<dbReference type="InterPro" id="IPR040976">
    <property type="entry name" value="Pkinase_fungal"/>
</dbReference>
<comment type="catalytic activity">
    <reaction evidence="8">
        <text>L-threonyl-[protein] + ATP = O-phospho-L-threonyl-[protein] + ADP + H(+)</text>
        <dbReference type="Rhea" id="RHEA:46608"/>
        <dbReference type="Rhea" id="RHEA-COMP:11060"/>
        <dbReference type="Rhea" id="RHEA-COMP:11605"/>
        <dbReference type="ChEBI" id="CHEBI:15378"/>
        <dbReference type="ChEBI" id="CHEBI:30013"/>
        <dbReference type="ChEBI" id="CHEBI:30616"/>
        <dbReference type="ChEBI" id="CHEBI:61977"/>
        <dbReference type="ChEBI" id="CHEBI:456216"/>
        <dbReference type="EC" id="2.7.11.1"/>
    </reaction>
</comment>
<evidence type="ECO:0000256" key="8">
    <source>
        <dbReference type="ARBA" id="ARBA00047899"/>
    </source>
</evidence>
<feature type="non-terminal residue" evidence="12">
    <location>
        <position position="1"/>
    </location>
</feature>
<reference evidence="12" key="1">
    <citation type="journal article" date="2020" name="Stud. Mycol.">
        <title>101 Dothideomycetes genomes: a test case for predicting lifestyles and emergence of pathogens.</title>
        <authorList>
            <person name="Haridas S."/>
            <person name="Albert R."/>
            <person name="Binder M."/>
            <person name="Bloem J."/>
            <person name="Labutti K."/>
            <person name="Salamov A."/>
            <person name="Andreopoulos B."/>
            <person name="Baker S."/>
            <person name="Barry K."/>
            <person name="Bills G."/>
            <person name="Bluhm B."/>
            <person name="Cannon C."/>
            <person name="Castanera R."/>
            <person name="Culley D."/>
            <person name="Daum C."/>
            <person name="Ezra D."/>
            <person name="Gonzalez J."/>
            <person name="Henrissat B."/>
            <person name="Kuo A."/>
            <person name="Liang C."/>
            <person name="Lipzen A."/>
            <person name="Lutzoni F."/>
            <person name="Magnuson J."/>
            <person name="Mondo S."/>
            <person name="Nolan M."/>
            <person name="Ohm R."/>
            <person name="Pangilinan J."/>
            <person name="Park H.-J."/>
            <person name="Ramirez L."/>
            <person name="Alfaro M."/>
            <person name="Sun H."/>
            <person name="Tritt A."/>
            <person name="Yoshinaga Y."/>
            <person name="Zwiers L.-H."/>
            <person name="Turgeon B."/>
            <person name="Goodwin S."/>
            <person name="Spatafora J."/>
            <person name="Crous P."/>
            <person name="Grigoriev I."/>
        </authorList>
    </citation>
    <scope>NUCLEOTIDE SEQUENCE</scope>
    <source>
        <strain evidence="12">CBS 101060</strain>
    </source>
</reference>
<evidence type="ECO:0000256" key="1">
    <source>
        <dbReference type="ARBA" id="ARBA00003747"/>
    </source>
</evidence>
<protein>
    <recommendedName>
        <fullName evidence="5">EKC/KEOPS complex subunit BUD32</fullName>
        <ecNumber evidence="3">2.7.11.1</ecNumber>
    </recommendedName>
    <alternativeName>
        <fullName evidence="6 7">Atypical Serine/threonine protein kinase BUD32</fullName>
    </alternativeName>
    <alternativeName>
        <fullName evidence="4">EKC/KEOPS complex subunit bud32</fullName>
    </alternativeName>
</protein>
<comment type="subunit">
    <text evidence="2">Component of the EKC/KEOPS complex composed of at least BUD32, CGI121, GON7, KAE1 and PCC1; the whole complex dimerizes.</text>
</comment>
<evidence type="ECO:0000256" key="4">
    <source>
        <dbReference type="ARBA" id="ARBA00013948"/>
    </source>
</evidence>
<evidence type="ECO:0000256" key="3">
    <source>
        <dbReference type="ARBA" id="ARBA00012513"/>
    </source>
</evidence>
<comment type="caution">
    <text evidence="12">The sequence shown here is derived from an EMBL/GenBank/DDBJ whole genome shotgun (WGS) entry which is preliminary data.</text>
</comment>
<feature type="region of interest" description="Disordered" evidence="10">
    <location>
        <begin position="42"/>
        <end position="64"/>
    </location>
</feature>
<evidence type="ECO:0000313" key="12">
    <source>
        <dbReference type="EMBL" id="KAF2834372.1"/>
    </source>
</evidence>
<dbReference type="PROSITE" id="PS50011">
    <property type="entry name" value="PROTEIN_KINASE_DOM"/>
    <property type="match status" value="1"/>
</dbReference>